<reference evidence="1 2" key="1">
    <citation type="journal article" date="2024" name="Plant Biotechnol. J.">
        <title>Genome and CRISPR/Cas9 system of a widespread forest tree (Populus alba) in the world.</title>
        <authorList>
            <person name="Liu Y.J."/>
            <person name="Jiang P.F."/>
            <person name="Han X.M."/>
            <person name="Li X.Y."/>
            <person name="Wang H.M."/>
            <person name="Wang Y.J."/>
            <person name="Wang X.X."/>
            <person name="Zeng Q.Y."/>
        </authorList>
    </citation>
    <scope>NUCLEOTIDE SEQUENCE [LARGE SCALE GENOMIC DNA]</scope>
    <source>
        <strain evidence="2">cv. PAL-ZL1</strain>
    </source>
</reference>
<dbReference type="Proteomes" id="UP000309997">
    <property type="component" value="Unassembled WGS sequence"/>
</dbReference>
<sequence>MVNEGIKDKLDFKSLAFDSSNDTFRIADFGCAVGPNTFFAVENIIKAVEHKHHAQFNNSPPLAFQVFFNDVPTNDFNTLFKTLHPNRKYLAAGLPGTFYGRLLPKSTLHFACSSYCLQWLSKAGVGMYYELLGSCIVAMAKLLRARYSLCLEFGFHCYQIMKGASHAGDDELQIK</sequence>
<proteinExistence type="predicted"/>
<keyword evidence="2" id="KW-1185">Reference proteome</keyword>
<evidence type="ECO:0000313" key="2">
    <source>
        <dbReference type="Proteomes" id="UP000309997"/>
    </source>
</evidence>
<dbReference type="EMBL" id="RCHU02000017">
    <property type="protein sequence ID" value="KAL3568363.1"/>
    <property type="molecule type" value="Genomic_DNA"/>
</dbReference>
<comment type="caution">
    <text evidence="1">The sequence shown here is derived from an EMBL/GenBank/DDBJ whole genome shotgun (WGS) entry which is preliminary data.</text>
</comment>
<gene>
    <name evidence="1" type="ORF">D5086_031014</name>
</gene>
<name>A0ACC4AQ29_POPAL</name>
<accession>A0ACC4AQ29</accession>
<protein>
    <submittedName>
        <fullName evidence="1">Uncharacterized protein</fullName>
    </submittedName>
</protein>
<evidence type="ECO:0000313" key="1">
    <source>
        <dbReference type="EMBL" id="KAL3568363.1"/>
    </source>
</evidence>
<organism evidence="1 2">
    <name type="scientific">Populus alba</name>
    <name type="common">White poplar</name>
    <dbReference type="NCBI Taxonomy" id="43335"/>
    <lineage>
        <taxon>Eukaryota</taxon>
        <taxon>Viridiplantae</taxon>
        <taxon>Streptophyta</taxon>
        <taxon>Embryophyta</taxon>
        <taxon>Tracheophyta</taxon>
        <taxon>Spermatophyta</taxon>
        <taxon>Magnoliopsida</taxon>
        <taxon>eudicotyledons</taxon>
        <taxon>Gunneridae</taxon>
        <taxon>Pentapetalae</taxon>
        <taxon>rosids</taxon>
        <taxon>fabids</taxon>
        <taxon>Malpighiales</taxon>
        <taxon>Salicaceae</taxon>
        <taxon>Saliceae</taxon>
        <taxon>Populus</taxon>
    </lineage>
</organism>